<feature type="region of interest" description="Disordered" evidence="1">
    <location>
        <begin position="237"/>
        <end position="389"/>
    </location>
</feature>
<protein>
    <submittedName>
        <fullName evidence="2">Uncharacterized protein</fullName>
    </submittedName>
</protein>
<keyword evidence="3" id="KW-1185">Reference proteome</keyword>
<feature type="compositionally biased region" description="Polar residues" evidence="1">
    <location>
        <begin position="468"/>
        <end position="494"/>
    </location>
</feature>
<dbReference type="InterPro" id="IPR022124">
    <property type="entry name" value="DUF3659"/>
</dbReference>
<feature type="region of interest" description="Disordered" evidence="1">
    <location>
        <begin position="91"/>
        <end position="212"/>
    </location>
</feature>
<feature type="compositionally biased region" description="Basic and acidic residues" evidence="1">
    <location>
        <begin position="732"/>
        <end position="751"/>
    </location>
</feature>
<feature type="compositionally biased region" description="Basic and acidic residues" evidence="1">
    <location>
        <begin position="762"/>
        <end position="776"/>
    </location>
</feature>
<evidence type="ECO:0000313" key="3">
    <source>
        <dbReference type="Proteomes" id="UP001305779"/>
    </source>
</evidence>
<feature type="region of interest" description="Disordered" evidence="1">
    <location>
        <begin position="1"/>
        <end position="63"/>
    </location>
</feature>
<reference evidence="2 3" key="1">
    <citation type="journal article" date="2023" name="G3 (Bethesda)">
        <title>A chromosome-level genome assembly of Zasmidium syzygii isolated from banana leaves.</title>
        <authorList>
            <person name="van Westerhoven A.C."/>
            <person name="Mehrabi R."/>
            <person name="Talebi R."/>
            <person name="Steentjes M.B.F."/>
            <person name="Corcolon B."/>
            <person name="Chong P.A."/>
            <person name="Kema G.H.J."/>
            <person name="Seidl M.F."/>
        </authorList>
    </citation>
    <scope>NUCLEOTIDE SEQUENCE [LARGE SCALE GENOMIC DNA]</scope>
    <source>
        <strain evidence="2 3">P124</strain>
    </source>
</reference>
<feature type="compositionally biased region" description="Basic and acidic residues" evidence="1">
    <location>
        <begin position="193"/>
        <end position="204"/>
    </location>
</feature>
<gene>
    <name evidence="2" type="ORF">PRZ48_006490</name>
</gene>
<evidence type="ECO:0000256" key="1">
    <source>
        <dbReference type="SAM" id="MobiDB-lite"/>
    </source>
</evidence>
<feature type="compositionally biased region" description="Polar residues" evidence="1">
    <location>
        <begin position="134"/>
        <end position="145"/>
    </location>
</feature>
<feature type="compositionally biased region" description="Basic and acidic residues" evidence="1">
    <location>
        <begin position="522"/>
        <end position="531"/>
    </location>
</feature>
<feature type="compositionally biased region" description="Basic and acidic residues" evidence="1">
    <location>
        <begin position="11"/>
        <end position="28"/>
    </location>
</feature>
<sequence length="776" mass="84425">MVSIFKRKGKAAKEAEIKESEKPAEEAPPKPTYKHVPTHAASDSVGQGSRLEDKQDRNHIAIASRRRAANSMYDSALGNASFQQSIAHELAHGTPSPLTPYGSQPRYQDDLYYGEFDSPQMAGHPMTPGHMRMSRQSSDYFAQSTHRGRSYESRGKGKEHGYGTPYYSDSGYESAGPPSGLPSRDPSLQNLQDLEKQYMSRENKGLLLPEPRISEDFANMSINTDQLEVADAIAVVGKDVRKNPGNVSPLDLEADSRSTKSTASVSKRTRFEDEQEPMPELDQLHQHRDAASTVTEQAAESSELAESKPVTVKPEEAPEPPVDSARGSPAESDAESEQGEQSPVQGEKDIIAVPTESKEQVVNAEPTRAVSNDAAQRPNLQRISSAPSTRRMTLPPLAILEGLKVNKKGLILDEEGDAIGQLIDGELLDCVRQKANANGEVLDEYGRVVGTVRTIPAGTDMSPVVASRPNTSHSSSQARAQNGRPQLVYQTRSESAVPRPAQRKSMPVRPEMLSTDAGSESVSRDFAEQAKRAAPRSASERSLAELSKPYARPTMTSVPENNVPEEDAAPESPGLYSFKGELPTDDQPQQDARMRSRSPPTQIHPANRPGRPVLAGGHPSSQMYAPMASSQVYPGGRMGPRRATTQFTGYGAMNGGLSAPRFPQQRSAQSPLSSHESSPLRSDAGFDHMDGGRPPMMHSRTNSMQSAAGNSNKPRTYFTHGGKVAVDPNAPKPEKAAEKAEEAPKEEEKQPEKKKRFSVAFGKKDKGEKKEKKEKK</sequence>
<feature type="region of interest" description="Disordered" evidence="1">
    <location>
        <begin position="458"/>
        <end position="776"/>
    </location>
</feature>
<feature type="compositionally biased region" description="Polar residues" evidence="1">
    <location>
        <begin position="369"/>
        <end position="389"/>
    </location>
</feature>
<proteinExistence type="predicted"/>
<feature type="compositionally biased region" description="Polar residues" evidence="1">
    <location>
        <begin position="619"/>
        <end position="632"/>
    </location>
</feature>
<feature type="compositionally biased region" description="Basic and acidic residues" evidence="1">
    <location>
        <begin position="149"/>
        <end position="161"/>
    </location>
</feature>
<evidence type="ECO:0000313" key="2">
    <source>
        <dbReference type="EMBL" id="KAK4503063.1"/>
    </source>
</evidence>
<feature type="compositionally biased region" description="Polar residues" evidence="1">
    <location>
        <begin position="664"/>
        <end position="680"/>
    </location>
</feature>
<dbReference type="EMBL" id="JAXOVC010000004">
    <property type="protein sequence ID" value="KAK4503063.1"/>
    <property type="molecule type" value="Genomic_DNA"/>
</dbReference>
<dbReference type="Proteomes" id="UP001305779">
    <property type="component" value="Unassembled WGS sequence"/>
</dbReference>
<organism evidence="2 3">
    <name type="scientific">Zasmidium cellare</name>
    <name type="common">Wine cellar mold</name>
    <name type="synonym">Racodium cellare</name>
    <dbReference type="NCBI Taxonomy" id="395010"/>
    <lineage>
        <taxon>Eukaryota</taxon>
        <taxon>Fungi</taxon>
        <taxon>Dikarya</taxon>
        <taxon>Ascomycota</taxon>
        <taxon>Pezizomycotina</taxon>
        <taxon>Dothideomycetes</taxon>
        <taxon>Dothideomycetidae</taxon>
        <taxon>Mycosphaerellales</taxon>
        <taxon>Mycosphaerellaceae</taxon>
        <taxon>Zasmidium</taxon>
    </lineage>
</organism>
<comment type="caution">
    <text evidence="2">The sequence shown here is derived from an EMBL/GenBank/DDBJ whole genome shotgun (WGS) entry which is preliminary data.</text>
</comment>
<name>A0ABR0EQH2_ZASCE</name>
<feature type="compositionally biased region" description="Polar residues" evidence="1">
    <location>
        <begin position="699"/>
        <end position="714"/>
    </location>
</feature>
<dbReference type="Pfam" id="PF12396">
    <property type="entry name" value="DUF3659"/>
    <property type="match status" value="1"/>
</dbReference>
<accession>A0ABR0EQH2</accession>
<feature type="compositionally biased region" description="Basic and acidic residues" evidence="1">
    <location>
        <begin position="50"/>
        <end position="59"/>
    </location>
</feature>
<feature type="compositionally biased region" description="Basic residues" evidence="1">
    <location>
        <begin position="1"/>
        <end position="10"/>
    </location>
</feature>